<evidence type="ECO:0000256" key="2">
    <source>
        <dbReference type="ARBA" id="ARBA00011541"/>
    </source>
</evidence>
<keyword evidence="4" id="KW-0235">DNA replication</keyword>
<protein>
    <recommendedName>
        <fullName evidence="3">DNA-directed DNA polymerase</fullName>
        <ecNumber evidence="3">2.7.7.7</ecNumber>
    </recommendedName>
</protein>
<name>A0A6X9V1K5_SALEN</name>
<accession>A0A6X9V1K5</accession>
<dbReference type="Gene3D" id="1.10.150.20">
    <property type="entry name" value="5' to 3' exonuclease, C-terminal subdomain"/>
    <property type="match status" value="1"/>
</dbReference>
<dbReference type="SUPFAM" id="SSF53098">
    <property type="entry name" value="Ribonuclease H-like"/>
    <property type="match status" value="1"/>
</dbReference>
<dbReference type="SUPFAM" id="SSF56672">
    <property type="entry name" value="DNA/RNA polymerases"/>
    <property type="match status" value="1"/>
</dbReference>
<gene>
    <name evidence="7" type="ORF">GJF44_23285</name>
</gene>
<dbReference type="GO" id="GO:0003887">
    <property type="term" value="F:DNA-directed DNA polymerase activity"/>
    <property type="evidence" value="ECO:0007669"/>
    <property type="project" value="UniProtKB-EC"/>
</dbReference>
<comment type="caution">
    <text evidence="7">The sequence shown here is derived from an EMBL/GenBank/DDBJ whole genome shotgun (WGS) entry which is preliminary data.</text>
</comment>
<dbReference type="EC" id="2.7.7.7" evidence="3"/>
<comment type="subunit">
    <text evidence="2">Single-chain monomer with multiple functions.</text>
</comment>
<evidence type="ECO:0000313" key="7">
    <source>
        <dbReference type="EMBL" id="HAB2886000.1"/>
    </source>
</evidence>
<dbReference type="SMART" id="SM00482">
    <property type="entry name" value="POLAc"/>
    <property type="match status" value="1"/>
</dbReference>
<dbReference type="PANTHER" id="PTHR10133:SF27">
    <property type="entry name" value="DNA POLYMERASE NU"/>
    <property type="match status" value="1"/>
</dbReference>
<comment type="catalytic activity">
    <reaction evidence="5">
        <text>DNA(n) + a 2'-deoxyribonucleoside 5'-triphosphate = DNA(n+1) + diphosphate</text>
        <dbReference type="Rhea" id="RHEA:22508"/>
        <dbReference type="Rhea" id="RHEA-COMP:17339"/>
        <dbReference type="Rhea" id="RHEA-COMP:17340"/>
        <dbReference type="ChEBI" id="CHEBI:33019"/>
        <dbReference type="ChEBI" id="CHEBI:61560"/>
        <dbReference type="ChEBI" id="CHEBI:173112"/>
        <dbReference type="EC" id="2.7.7.7"/>
    </reaction>
</comment>
<dbReference type="Gene3D" id="3.30.420.10">
    <property type="entry name" value="Ribonuclease H-like superfamily/Ribonuclease H"/>
    <property type="match status" value="1"/>
</dbReference>
<sequence>MNLLYLDTETFSEADLKKVGSYAYAEHPTTEIVICTYAFDEGPVQVWDATDGSDMPRDLRRAMLKLQKPGSNLKLVGQNFLMFDRPVIKHCWGFELLVENIIDTMVVAFRHALPGSLAALCEVLNIDASMAKDKRGKALIQRFSKPTPKNYKIRRYTADTHPKEWAEFIAYAKSDITSMREVYKKMPKWGNSEFEDRVLQLDQVINDRGFKVDVALAEAAIQAVTRHKEELQEEAQRKYGGSLTGKDFLPILQELAPAHRIHNAQKSTLNDLLADEDLPDDARMIIEMRLGAASTASTKYAPLLLGRSSDDRRRGCLQYGGAKRTLRWAGKGFQPQNLARGYYHDDPKNKKKKVRYDWMSEKDWWRVTHPLSYGIDLLLKGRAHRRFDVAKLTASTVRSCIIPEAGCKFVVADYSNVEGRGLAFLSGEETALDTFRAGLDIYCVTAGKMFGMDPDDIKKNFSDIRQIGKACELGLGYEGGVGAFVTFAKNLGLDLIEMAKTMDGTFPDHIWAATARGYEWARIQEAKRPPRPGEKDDRPSYILDKKVWRTCDAIKRMWRESHPQTVAFWRDLKDGILAAVRNPGRGFWAGANIRSNGERAIRIWRTTETDSSGRNIPGWWLCMELPSGRILSYPGIGVSVTKETDEDGRVNTNVRIKYQGENQLTRQWTTLYTHGGKACENIVQAFCRDLLAYAMLNVEAGGYPIVLSVHDELVCETPDTPDYTVAELEKLMCALPEWAEGFPLVAEGAELKRYAK</sequence>
<dbReference type="GO" id="GO:0006302">
    <property type="term" value="P:double-strand break repair"/>
    <property type="evidence" value="ECO:0007669"/>
    <property type="project" value="TreeGrafter"/>
</dbReference>
<dbReference type="InterPro" id="IPR043502">
    <property type="entry name" value="DNA/RNA_pol_sf"/>
</dbReference>
<dbReference type="PANTHER" id="PTHR10133">
    <property type="entry name" value="DNA POLYMERASE I"/>
    <property type="match status" value="1"/>
</dbReference>
<dbReference type="AlphaFoldDB" id="A0A6X9V1K5"/>
<reference evidence="7" key="1">
    <citation type="journal article" date="2018" name="Genome Biol.">
        <title>SKESA: strategic k-mer extension for scrupulous assemblies.</title>
        <authorList>
            <person name="Souvorov A."/>
            <person name="Agarwala R."/>
            <person name="Lipman D.J."/>
        </authorList>
    </citation>
    <scope>NUCLEOTIDE SEQUENCE</scope>
    <source>
        <strain evidence="7">ILBSalm5516193</strain>
    </source>
</reference>
<dbReference type="InterPro" id="IPR002298">
    <property type="entry name" value="DNA_polymerase_A"/>
</dbReference>
<organism evidence="7">
    <name type="scientific">Salmonella enteritidis</name>
    <dbReference type="NCBI Taxonomy" id="149539"/>
    <lineage>
        <taxon>Bacteria</taxon>
        <taxon>Pseudomonadati</taxon>
        <taxon>Pseudomonadota</taxon>
        <taxon>Gammaproteobacteria</taxon>
        <taxon>Enterobacterales</taxon>
        <taxon>Enterobacteriaceae</taxon>
        <taxon>Salmonella</taxon>
    </lineage>
</organism>
<dbReference type="GO" id="GO:0006261">
    <property type="term" value="P:DNA-templated DNA replication"/>
    <property type="evidence" value="ECO:0007669"/>
    <property type="project" value="InterPro"/>
</dbReference>
<evidence type="ECO:0000256" key="5">
    <source>
        <dbReference type="ARBA" id="ARBA00049244"/>
    </source>
</evidence>
<dbReference type="Gene3D" id="3.30.70.370">
    <property type="match status" value="1"/>
</dbReference>
<dbReference type="InterPro" id="IPR001098">
    <property type="entry name" value="DNA-dir_DNA_pol_A_palm_dom"/>
</dbReference>
<evidence type="ECO:0000256" key="4">
    <source>
        <dbReference type="ARBA" id="ARBA00022705"/>
    </source>
</evidence>
<dbReference type="InterPro" id="IPR012337">
    <property type="entry name" value="RNaseH-like_sf"/>
</dbReference>
<reference evidence="7" key="2">
    <citation type="submission" date="2019-02" db="EMBL/GenBank/DDBJ databases">
        <authorList>
            <consortium name="NCBI Pathogen Detection Project"/>
        </authorList>
    </citation>
    <scope>NUCLEOTIDE SEQUENCE</scope>
    <source>
        <strain evidence="7">ILBSalm5516193</strain>
    </source>
</reference>
<proteinExistence type="inferred from homology"/>
<dbReference type="Pfam" id="PF00476">
    <property type="entry name" value="DNA_pol_A"/>
    <property type="match status" value="1"/>
</dbReference>
<dbReference type="InterPro" id="IPR036397">
    <property type="entry name" value="RNaseH_sf"/>
</dbReference>
<feature type="domain" description="DNA-directed DNA polymerase family A palm" evidence="6">
    <location>
        <begin position="394"/>
        <end position="721"/>
    </location>
</feature>
<dbReference type="GO" id="GO:0003677">
    <property type="term" value="F:DNA binding"/>
    <property type="evidence" value="ECO:0007669"/>
    <property type="project" value="InterPro"/>
</dbReference>
<evidence type="ECO:0000256" key="3">
    <source>
        <dbReference type="ARBA" id="ARBA00012417"/>
    </source>
</evidence>
<evidence type="ECO:0000259" key="6">
    <source>
        <dbReference type="SMART" id="SM00482"/>
    </source>
</evidence>
<comment type="similarity">
    <text evidence="1">Belongs to the DNA polymerase type-A family.</text>
</comment>
<evidence type="ECO:0000256" key="1">
    <source>
        <dbReference type="ARBA" id="ARBA00007705"/>
    </source>
</evidence>
<dbReference type="EMBL" id="DAAGFW010000024">
    <property type="protein sequence ID" value="HAB2886000.1"/>
    <property type="molecule type" value="Genomic_DNA"/>
</dbReference>